<sequence>IEAKLYRLPFSDTGDIIGELLETKAILVGSATINNGILPSVAPFLREMEGLRPKNKLAAAFGSYGWGGGATSTIEKLLKNAGIELIMPAISFMWVPNKTELKKSYEYGKEFAKKVKVTE</sequence>
<dbReference type="PANTHER" id="PTHR43717">
    <property type="entry name" value="ANAEROBIC NITRIC OXIDE REDUCTASE FLAVORUBREDOXIN"/>
    <property type="match status" value="1"/>
</dbReference>
<proteinExistence type="predicted"/>
<dbReference type="Pfam" id="PF00258">
    <property type="entry name" value="Flavodoxin_1"/>
    <property type="match status" value="1"/>
</dbReference>
<dbReference type="EMBL" id="LFWU01000078">
    <property type="protein sequence ID" value="KON32068.1"/>
    <property type="molecule type" value="Genomic_DNA"/>
</dbReference>
<protein>
    <recommendedName>
        <fullName evidence="1">Flavodoxin-like domain-containing protein</fullName>
    </recommendedName>
</protein>
<evidence type="ECO:0000313" key="2">
    <source>
        <dbReference type="EMBL" id="KON32068.1"/>
    </source>
</evidence>
<feature type="non-terminal residue" evidence="2">
    <location>
        <position position="1"/>
    </location>
</feature>
<dbReference type="InterPro" id="IPR029039">
    <property type="entry name" value="Flavoprotein-like_sf"/>
</dbReference>
<dbReference type="PROSITE" id="PS50902">
    <property type="entry name" value="FLAVODOXIN_LIKE"/>
    <property type="match status" value="1"/>
</dbReference>
<gene>
    <name evidence="2" type="ORF">AC477_03405</name>
</gene>
<organism evidence="2 3">
    <name type="scientific">miscellaneous Crenarchaeota group-1 archaeon SG8-32-1</name>
    <dbReference type="NCBI Taxonomy" id="1685124"/>
    <lineage>
        <taxon>Archaea</taxon>
        <taxon>Candidatus Bathyarchaeota</taxon>
        <taxon>MCG-1</taxon>
    </lineage>
</organism>
<dbReference type="Proteomes" id="UP000037237">
    <property type="component" value="Unassembled WGS sequence"/>
</dbReference>
<evidence type="ECO:0000313" key="3">
    <source>
        <dbReference type="Proteomes" id="UP000037237"/>
    </source>
</evidence>
<dbReference type="PANTHER" id="PTHR43717:SF1">
    <property type="entry name" value="ANAEROBIC NITRIC OXIDE REDUCTASE FLAVORUBREDOXIN"/>
    <property type="match status" value="1"/>
</dbReference>
<dbReference type="Gene3D" id="3.40.50.360">
    <property type="match status" value="1"/>
</dbReference>
<evidence type="ECO:0000259" key="1">
    <source>
        <dbReference type="PROSITE" id="PS50902"/>
    </source>
</evidence>
<comment type="caution">
    <text evidence="2">The sequence shown here is derived from an EMBL/GenBank/DDBJ whole genome shotgun (WGS) entry which is preliminary data.</text>
</comment>
<dbReference type="InterPro" id="IPR008254">
    <property type="entry name" value="Flavodoxin/NO_synth"/>
</dbReference>
<dbReference type="GO" id="GO:0010181">
    <property type="term" value="F:FMN binding"/>
    <property type="evidence" value="ECO:0007669"/>
    <property type="project" value="InterPro"/>
</dbReference>
<dbReference type="SUPFAM" id="SSF52218">
    <property type="entry name" value="Flavoproteins"/>
    <property type="match status" value="1"/>
</dbReference>
<name>A0A0M0BTY3_9ARCH</name>
<reference evidence="2 3" key="1">
    <citation type="submission" date="2015-06" db="EMBL/GenBank/DDBJ databases">
        <title>New insights into the roles of widespread benthic archaea in carbon and nitrogen cycling.</title>
        <authorList>
            <person name="Lazar C.S."/>
            <person name="Baker B.J."/>
            <person name="Seitz K.W."/>
            <person name="Hyde A.S."/>
            <person name="Dick G.J."/>
            <person name="Hinrichs K.-U."/>
            <person name="Teske A.P."/>
        </authorList>
    </citation>
    <scope>NUCLEOTIDE SEQUENCE [LARGE SCALE GENOMIC DNA]</scope>
    <source>
        <strain evidence="2">SG8-32-1</strain>
    </source>
</reference>
<accession>A0A0M0BTY3</accession>
<dbReference type="AlphaFoldDB" id="A0A0M0BTY3"/>
<feature type="domain" description="Flavodoxin-like" evidence="1">
    <location>
        <begin position="1"/>
        <end position="112"/>
    </location>
</feature>